<accession>A0A6J4L1K0</accession>
<evidence type="ECO:0000313" key="5">
    <source>
        <dbReference type="EMBL" id="CAA9320657.1"/>
    </source>
</evidence>
<dbReference type="SUPFAM" id="SSF50998">
    <property type="entry name" value="Quinoprotein alcohol dehydrogenase-like"/>
    <property type="match status" value="2"/>
</dbReference>
<dbReference type="Pfam" id="PF17164">
    <property type="entry name" value="DUF5122"/>
    <property type="match status" value="1"/>
</dbReference>
<dbReference type="InterPro" id="IPR047589">
    <property type="entry name" value="DUF11_rpt"/>
</dbReference>
<dbReference type="GO" id="GO:1902929">
    <property type="term" value="C:plasma membrane of growing cell tip"/>
    <property type="evidence" value="ECO:0007669"/>
    <property type="project" value="TreeGrafter"/>
</dbReference>
<dbReference type="PROSITE" id="PS51257">
    <property type="entry name" value="PROKAR_LIPOPROTEIN"/>
    <property type="match status" value="1"/>
</dbReference>
<keyword evidence="1" id="KW-0732">Signal</keyword>
<dbReference type="InterPro" id="IPR055353">
    <property type="entry name" value="DUF7619"/>
</dbReference>
<feature type="domain" description="Secretion system C-terminal sorting" evidence="3">
    <location>
        <begin position="1384"/>
        <end position="1455"/>
    </location>
</feature>
<protein>
    <submittedName>
        <fullName evidence="5">Uncharacterized protein</fullName>
    </submittedName>
</protein>
<dbReference type="NCBIfam" id="TIGR01451">
    <property type="entry name" value="B_ant_repeat"/>
    <property type="match status" value="1"/>
</dbReference>
<dbReference type="EMBL" id="CADCTQ010000572">
    <property type="protein sequence ID" value="CAA9320657.1"/>
    <property type="molecule type" value="Genomic_DNA"/>
</dbReference>
<proteinExistence type="predicted"/>
<dbReference type="PANTHER" id="PTHR31778:SF2">
    <property type="entry name" value="BUD SITE SELECTION PROTEIN RAX2"/>
    <property type="match status" value="1"/>
</dbReference>
<evidence type="ECO:0000259" key="4">
    <source>
        <dbReference type="Pfam" id="PF24595"/>
    </source>
</evidence>
<reference evidence="5" key="1">
    <citation type="submission" date="2020-02" db="EMBL/GenBank/DDBJ databases">
        <authorList>
            <person name="Meier V. D."/>
        </authorList>
    </citation>
    <scope>NUCLEOTIDE SEQUENCE</scope>
    <source>
        <strain evidence="5">AVDCRST_MAG56</strain>
    </source>
</reference>
<evidence type="ECO:0000256" key="1">
    <source>
        <dbReference type="SAM" id="SignalP"/>
    </source>
</evidence>
<name>A0A6J4L1K0_9SPHI</name>
<dbReference type="Gene3D" id="2.120.10.80">
    <property type="entry name" value="Kelch-type beta propeller"/>
    <property type="match status" value="1"/>
</dbReference>
<feature type="chain" id="PRO_5027031220" evidence="1">
    <location>
        <begin position="26"/>
        <end position="1457"/>
    </location>
</feature>
<dbReference type="InterPro" id="IPR011047">
    <property type="entry name" value="Quinoprotein_ADH-like_sf"/>
</dbReference>
<dbReference type="Pfam" id="PF18962">
    <property type="entry name" value="Por_Secre_tail"/>
    <property type="match status" value="1"/>
</dbReference>
<dbReference type="InterPro" id="IPR015915">
    <property type="entry name" value="Kelch-typ_b-propeller"/>
</dbReference>
<sequence length="1457" mass="154788">MHMRRQLLILLPIFLLTIACCYGQAVDTTQWVTDGDVHAIARNGNTLYVGGRFSYVGPNTGGGGAVDLTTGHLLTKQFPHINGEVAAVVADGTGGWFIGGVFTKVYGTPRYRLAHLLADGSLDQAWKVPVGEEDTLLLGGVSTLYLHEGQLYISGGFDKIKGQARTNFAVVNASTGELSDWAPNPNGAIGTMIVSDNILYVGGFFTYLSDAPRAHAAAFDLATRKLTGWNPSLNRYVRSIIISGSAAYLCGDFDRVGNQPKPYLAAVTLDTGQLTSWSPGPDRYVEALALQGNVLYAGGSFTRIANEARQGLAAFDPATGQLLPFDIGLQIASSISAIVPVNNLLYLGGSYRAADGQRRFLGALDVQTGRFTSWDPKPTFTVLEIAVSGNSIFAGGSFESIGGYYRSNVAALDATTGAATGWAPSVSGKVNTIALYNNQVYLGGEFHRINNQPRYSLAAIDPVNGQLLPWRPDAEAGSVHTIAISGTTAYVGGDFGQIGGLWKFYLAAVDLVTGSPTSWSPSINGYGPVHALKIIGNQVYVGGSFNNIGGQSRNGLAAVDLRSGQPTAWNPGVTGIVKSFAANDTTLFVGGYFSTIGNQARSNVAAIDLRTGLPTAWNPQVNAGVESMALIGNMAYLGGGFTEVNGQPRANLAAVGVRDNTLGSWNPQLYSFASRTIYTLSAYNGRLYVGGQFEKVGSWPTANLAAFGTNPAAPNLIRGSIFVDANGDCRKNDGERALPAVVKAEPGSYYGFADSLGNYTLAVDTGMYTIAQVLPAERGKDITQTCPASPATHTVSFNTYNNSAAGKDFGNRITLRPYLTTSVTSTRRRRCFAANTTITYCNEGTLGAEGVKLHLALPEHVVLVSAGRSYTRDKDGHYVFEIGSLPANGCGTIVTTDSVTCNNPDIRGLTQCTKVWMTPANATTPAAGWDGSDVALKAKCLTNGRVRLGLYNTGSGAMTDSSAYRMLLDAKLVLSRNFKLAAGDSLILQVPANGQTVRLEADQRPGHPTKQSTNVTLEGCGTGAGSKVSRGFVSQLPADDAEPEVDVECLPITDSFDPNDKLVLPAGITSEHLTAFGQELEYTVRFQNTGNDYAYQVVVTDTLSDKLDISTLRVAGASHPYKFTVSGKGRPVLTWTFNNINLPDSTRDGVGSNGFVKFTIKPLAGLPTGTRLENFADIFFDYNPPVRTNTVVNTLGELPREADASLAPEIAVCQFNPTPSAGAGRSVCEGDSVRLQALSPQYGQGRWKRISGAGTLGEPGNPSTFVTGLGYGDNVFEWRVVRGSCSDDSLSARITIARHRNPAKPVIRLAEEDELVCDPEAGQYQWYYEGQLLPDNARRVRADREGHYTVRIANGLCASPLSDPYAFVLTSLGASPGAGPVLLHPNPTSGIFTIVLPASLARAAVAVFDALGREVAGSAGDTSPRRQFDLRPNGAGVYLVKIQTEQAVIVKRVVVRR</sequence>
<evidence type="ECO:0000259" key="2">
    <source>
        <dbReference type="Pfam" id="PF13360"/>
    </source>
</evidence>
<dbReference type="Gene3D" id="2.60.40.740">
    <property type="match status" value="1"/>
</dbReference>
<dbReference type="InterPro" id="IPR002372">
    <property type="entry name" value="PQQ_rpt_dom"/>
</dbReference>
<evidence type="ECO:0000259" key="3">
    <source>
        <dbReference type="Pfam" id="PF18962"/>
    </source>
</evidence>
<gene>
    <name evidence="5" type="ORF">AVDCRST_MAG56-6941</name>
</gene>
<feature type="domain" description="DUF7619" evidence="4">
    <location>
        <begin position="1057"/>
        <end position="1194"/>
    </location>
</feature>
<dbReference type="InterPro" id="IPR026444">
    <property type="entry name" value="Secre_tail"/>
</dbReference>
<dbReference type="NCBIfam" id="TIGR04183">
    <property type="entry name" value="Por_Secre_tail"/>
    <property type="match status" value="1"/>
</dbReference>
<organism evidence="5">
    <name type="scientific">uncultured Cytophagales bacterium</name>
    <dbReference type="NCBI Taxonomy" id="158755"/>
    <lineage>
        <taxon>Bacteria</taxon>
        <taxon>Pseudomonadati</taxon>
        <taxon>Bacteroidota</taxon>
        <taxon>Sphingobacteriia</taxon>
        <taxon>Sphingobacteriales</taxon>
        <taxon>environmental samples</taxon>
    </lineage>
</organism>
<feature type="signal peptide" evidence="1">
    <location>
        <begin position="1"/>
        <end position="25"/>
    </location>
</feature>
<dbReference type="Pfam" id="PF24595">
    <property type="entry name" value="DUF7619"/>
    <property type="match status" value="1"/>
</dbReference>
<feature type="domain" description="Pyrrolo-quinoline quinone repeat" evidence="2">
    <location>
        <begin position="408"/>
        <end position="612"/>
    </location>
</feature>
<dbReference type="InterPro" id="IPR013431">
    <property type="entry name" value="Delta_60_rpt"/>
</dbReference>
<dbReference type="PANTHER" id="PTHR31778">
    <property type="entry name" value="BUD SITE SELECTION PROTEIN RAX2"/>
    <property type="match status" value="1"/>
</dbReference>
<dbReference type="Pfam" id="PF13360">
    <property type="entry name" value="PQQ_2"/>
    <property type="match status" value="1"/>
</dbReference>